<organism evidence="1 2">
    <name type="scientific">Araneus ventricosus</name>
    <name type="common">Orbweaver spider</name>
    <name type="synonym">Epeira ventricosa</name>
    <dbReference type="NCBI Taxonomy" id="182803"/>
    <lineage>
        <taxon>Eukaryota</taxon>
        <taxon>Metazoa</taxon>
        <taxon>Ecdysozoa</taxon>
        <taxon>Arthropoda</taxon>
        <taxon>Chelicerata</taxon>
        <taxon>Arachnida</taxon>
        <taxon>Araneae</taxon>
        <taxon>Araneomorphae</taxon>
        <taxon>Entelegynae</taxon>
        <taxon>Araneoidea</taxon>
        <taxon>Araneidae</taxon>
        <taxon>Araneus</taxon>
    </lineage>
</organism>
<dbReference type="Proteomes" id="UP000499080">
    <property type="component" value="Unassembled WGS sequence"/>
</dbReference>
<name>A0A4Y2KEW4_ARAVE</name>
<accession>A0A4Y2KEW4</accession>
<evidence type="ECO:0000313" key="2">
    <source>
        <dbReference type="Proteomes" id="UP000499080"/>
    </source>
</evidence>
<protein>
    <submittedName>
        <fullName evidence="1">Uncharacterized protein</fullName>
    </submittedName>
</protein>
<gene>
    <name evidence="1" type="ORF">AVEN_85518_1</name>
</gene>
<evidence type="ECO:0000313" key="1">
    <source>
        <dbReference type="EMBL" id="GBN00450.1"/>
    </source>
</evidence>
<reference evidence="1 2" key="1">
    <citation type="journal article" date="2019" name="Sci. Rep.">
        <title>Orb-weaving spider Araneus ventricosus genome elucidates the spidroin gene catalogue.</title>
        <authorList>
            <person name="Kono N."/>
            <person name="Nakamura H."/>
            <person name="Ohtoshi R."/>
            <person name="Moran D.A.P."/>
            <person name="Shinohara A."/>
            <person name="Yoshida Y."/>
            <person name="Fujiwara M."/>
            <person name="Mori M."/>
            <person name="Tomita M."/>
            <person name="Arakawa K."/>
        </authorList>
    </citation>
    <scope>NUCLEOTIDE SEQUENCE [LARGE SCALE GENOMIC DNA]</scope>
</reference>
<comment type="caution">
    <text evidence="1">The sequence shown here is derived from an EMBL/GenBank/DDBJ whole genome shotgun (WGS) entry which is preliminary data.</text>
</comment>
<keyword evidence="2" id="KW-1185">Reference proteome</keyword>
<dbReference type="AlphaFoldDB" id="A0A4Y2KEW4"/>
<dbReference type="EMBL" id="BGPR01004518">
    <property type="protein sequence ID" value="GBN00450.1"/>
    <property type="molecule type" value="Genomic_DNA"/>
</dbReference>
<sequence>MPTQRASQDATSTTSISLAAQQAGTKLFFVASPSVTAVISHTNCSEQWYCSYLNVKEWFCTSSSRAAKNSNSNKFACYVQRYGREAPIVHGLSSPAISLRDRKNARTRRYGCKRGQADNYVSFILKKQVQ</sequence>
<proteinExistence type="predicted"/>